<comment type="similarity">
    <text evidence="2 3">Belongs to the LOG family.</text>
</comment>
<proteinExistence type="inferred from homology"/>
<keyword evidence="3" id="KW-0203">Cytokinin biosynthesis</keyword>
<evidence type="ECO:0000256" key="2">
    <source>
        <dbReference type="ARBA" id="ARBA00006763"/>
    </source>
</evidence>
<dbReference type="PANTHER" id="PTHR31223:SF70">
    <property type="entry name" value="LOG FAMILY PROTEIN YJL055W"/>
    <property type="match status" value="1"/>
</dbReference>
<gene>
    <name evidence="4" type="ORF">FHR90_000171</name>
</gene>
<organism evidence="4 5">
    <name type="scientific">Endobacter medicaginis</name>
    <dbReference type="NCBI Taxonomy" id="1181271"/>
    <lineage>
        <taxon>Bacteria</taxon>
        <taxon>Pseudomonadati</taxon>
        <taxon>Pseudomonadota</taxon>
        <taxon>Alphaproteobacteria</taxon>
        <taxon>Acetobacterales</taxon>
        <taxon>Acetobacteraceae</taxon>
        <taxon>Endobacter</taxon>
    </lineage>
</organism>
<dbReference type="GO" id="GO:0009691">
    <property type="term" value="P:cytokinin biosynthetic process"/>
    <property type="evidence" value="ECO:0007669"/>
    <property type="project" value="UniProtKB-UniRule"/>
</dbReference>
<sequence>MPSAPHLTETELTQSHPGGIAMPGASVAVFCGSRFGLDARFAEAARIIGAGLARRRMTLIYGGGKVGLMGVVADAAIAASGAVSGVIPHFLKTREVMHEGVEDLRVTDSMHSRKQLMFAEADAFLVLPGGLGTFDETFEIITWRQLGLHDKPILIVDIAGWASMLVGAIDQAIRDGFAAETARRLFEVVPDADAALLRLDALRPGLDPQTPDSAETLGRL</sequence>
<evidence type="ECO:0000313" key="4">
    <source>
        <dbReference type="EMBL" id="MBB3172365.1"/>
    </source>
</evidence>
<evidence type="ECO:0000256" key="3">
    <source>
        <dbReference type="RuleBase" id="RU363015"/>
    </source>
</evidence>
<dbReference type="Pfam" id="PF03641">
    <property type="entry name" value="Lysine_decarbox"/>
    <property type="match status" value="1"/>
</dbReference>
<dbReference type="Gene3D" id="3.40.50.450">
    <property type="match status" value="1"/>
</dbReference>
<accession>A0A839UUM3</accession>
<dbReference type="InterPro" id="IPR005269">
    <property type="entry name" value="LOG"/>
</dbReference>
<dbReference type="EC" id="3.2.2.n1" evidence="3"/>
<evidence type="ECO:0000256" key="1">
    <source>
        <dbReference type="ARBA" id="ARBA00000274"/>
    </source>
</evidence>
<dbReference type="AlphaFoldDB" id="A0A839UUM3"/>
<dbReference type="Proteomes" id="UP000557688">
    <property type="component" value="Unassembled WGS sequence"/>
</dbReference>
<dbReference type="GO" id="GO:0005829">
    <property type="term" value="C:cytosol"/>
    <property type="evidence" value="ECO:0007669"/>
    <property type="project" value="TreeGrafter"/>
</dbReference>
<name>A0A839UUM3_9PROT</name>
<dbReference type="GO" id="GO:0008714">
    <property type="term" value="F:AMP nucleosidase activity"/>
    <property type="evidence" value="ECO:0007669"/>
    <property type="project" value="UniProtKB-EC"/>
</dbReference>
<dbReference type="PANTHER" id="PTHR31223">
    <property type="entry name" value="LOG FAMILY PROTEIN YJL055W"/>
    <property type="match status" value="1"/>
</dbReference>
<dbReference type="SUPFAM" id="SSF102405">
    <property type="entry name" value="MCP/YpsA-like"/>
    <property type="match status" value="1"/>
</dbReference>
<reference evidence="4 5" key="1">
    <citation type="submission" date="2020-08" db="EMBL/GenBank/DDBJ databases">
        <title>Genomic Encyclopedia of Type Strains, Phase III (KMG-III): the genomes of soil and plant-associated and newly described type strains.</title>
        <authorList>
            <person name="Whitman W."/>
        </authorList>
    </citation>
    <scope>NUCLEOTIDE SEQUENCE [LARGE SCALE GENOMIC DNA]</scope>
    <source>
        <strain evidence="4 5">CECT 8088</strain>
    </source>
</reference>
<comment type="caution">
    <text evidence="4">The sequence shown here is derived from an EMBL/GenBank/DDBJ whole genome shotgun (WGS) entry which is preliminary data.</text>
</comment>
<keyword evidence="3" id="KW-0378">Hydrolase</keyword>
<comment type="catalytic activity">
    <reaction evidence="1">
        <text>AMP + H2O = D-ribose 5-phosphate + adenine</text>
        <dbReference type="Rhea" id="RHEA:20129"/>
        <dbReference type="ChEBI" id="CHEBI:15377"/>
        <dbReference type="ChEBI" id="CHEBI:16708"/>
        <dbReference type="ChEBI" id="CHEBI:78346"/>
        <dbReference type="ChEBI" id="CHEBI:456215"/>
        <dbReference type="EC" id="3.2.2.4"/>
    </reaction>
</comment>
<dbReference type="NCBIfam" id="TIGR00730">
    <property type="entry name" value="Rossman fold protein, TIGR00730 family"/>
    <property type="match status" value="1"/>
</dbReference>
<dbReference type="EMBL" id="JACHXV010000001">
    <property type="protein sequence ID" value="MBB3172365.1"/>
    <property type="molecule type" value="Genomic_DNA"/>
</dbReference>
<protein>
    <recommendedName>
        <fullName evidence="3">Cytokinin riboside 5'-monophosphate phosphoribohydrolase</fullName>
        <ecNumber evidence="3">3.2.2.n1</ecNumber>
    </recommendedName>
</protein>
<dbReference type="InterPro" id="IPR031100">
    <property type="entry name" value="LOG_fam"/>
</dbReference>
<keyword evidence="5" id="KW-1185">Reference proteome</keyword>
<evidence type="ECO:0000313" key="5">
    <source>
        <dbReference type="Proteomes" id="UP000557688"/>
    </source>
</evidence>